<keyword evidence="13 22" id="KW-0862">Zinc</keyword>
<dbReference type="SUPFAM" id="SSF47576">
    <property type="entry name" value="Calponin-homology domain, CH-domain"/>
    <property type="match status" value="1"/>
</dbReference>
<feature type="region of interest" description="Disordered" evidence="24">
    <location>
        <begin position="307"/>
        <end position="349"/>
    </location>
</feature>
<evidence type="ECO:0000256" key="14">
    <source>
        <dbReference type="ARBA" id="ARBA00022999"/>
    </source>
</evidence>
<dbReference type="PROSITE" id="PS00741">
    <property type="entry name" value="DH_1"/>
    <property type="match status" value="1"/>
</dbReference>
<comment type="function">
    <text evidence="1">Metalloprotease.</text>
</comment>
<dbReference type="InterPro" id="IPR018114">
    <property type="entry name" value="TRYPSIN_HIS"/>
</dbReference>
<gene>
    <name evidence="35" type="ORF">PMEA_00021714</name>
</gene>
<dbReference type="CDD" id="cd04280">
    <property type="entry name" value="ZnMc_astacin_like"/>
    <property type="match status" value="1"/>
</dbReference>
<dbReference type="InterPro" id="IPR001849">
    <property type="entry name" value="PH_domain"/>
</dbReference>
<keyword evidence="4" id="KW-0964">Secreted</keyword>
<evidence type="ECO:0000256" key="3">
    <source>
        <dbReference type="ARBA" id="ARBA00022443"/>
    </source>
</evidence>
<dbReference type="GO" id="GO:0090729">
    <property type="term" value="F:toxin activity"/>
    <property type="evidence" value="ECO:0007669"/>
    <property type="project" value="UniProtKB-KW"/>
</dbReference>
<dbReference type="InterPro" id="IPR002219">
    <property type="entry name" value="PKC_DAG/PE"/>
</dbReference>
<keyword evidence="11 22" id="KW-0378">Hydrolase</keyword>
<evidence type="ECO:0000259" key="33">
    <source>
        <dbReference type="PROSITE" id="PS51670"/>
    </source>
</evidence>
<evidence type="ECO:0000256" key="16">
    <source>
        <dbReference type="ARBA" id="ARBA00023145"/>
    </source>
</evidence>
<dbReference type="SMART" id="SM00235">
    <property type="entry name" value="ZnMc"/>
    <property type="match status" value="1"/>
</dbReference>
<feature type="region of interest" description="Disordered" evidence="24">
    <location>
        <begin position="391"/>
        <end position="424"/>
    </location>
</feature>
<keyword evidence="12 23" id="KW-0720">Serine protease</keyword>
<keyword evidence="5" id="KW-0800">Toxin</keyword>
<dbReference type="PROSITE" id="PS50010">
    <property type="entry name" value="DH_2"/>
    <property type="match status" value="1"/>
</dbReference>
<evidence type="ECO:0000313" key="36">
    <source>
        <dbReference type="Proteomes" id="UP001159428"/>
    </source>
</evidence>
<feature type="compositionally biased region" description="Pro residues" evidence="24">
    <location>
        <begin position="392"/>
        <end position="408"/>
    </location>
</feature>
<dbReference type="FunFam" id="2.40.10.10:FF:000146">
    <property type="entry name" value="Serine protease 53"/>
    <property type="match status" value="1"/>
</dbReference>
<dbReference type="Pfam" id="PF00089">
    <property type="entry name" value="Trypsin"/>
    <property type="match status" value="1"/>
</dbReference>
<dbReference type="Gene3D" id="3.30.505.10">
    <property type="entry name" value="SH2 domain"/>
    <property type="match status" value="1"/>
</dbReference>
<keyword evidence="10" id="KW-0863">Zinc-finger</keyword>
<evidence type="ECO:0000256" key="7">
    <source>
        <dbReference type="ARBA" id="ARBA00022670"/>
    </source>
</evidence>
<reference evidence="35 36" key="1">
    <citation type="submission" date="2022-05" db="EMBL/GenBank/DDBJ databases">
        <authorList>
            <consortium name="Genoscope - CEA"/>
            <person name="William W."/>
        </authorList>
    </citation>
    <scope>NUCLEOTIDE SEQUENCE [LARGE SCALE GENOMIC DNA]</scope>
</reference>
<dbReference type="Pfam" id="PF00130">
    <property type="entry name" value="C1_1"/>
    <property type="match status" value="1"/>
</dbReference>
<dbReference type="Pfam" id="PF01400">
    <property type="entry name" value="Astacin"/>
    <property type="match status" value="1"/>
</dbReference>
<keyword evidence="3 20" id="KW-0728">SH3 domain</keyword>
<dbReference type="CDD" id="cd21201">
    <property type="entry name" value="CH_VAV"/>
    <property type="match status" value="1"/>
</dbReference>
<evidence type="ECO:0000256" key="13">
    <source>
        <dbReference type="ARBA" id="ARBA00022833"/>
    </source>
</evidence>
<dbReference type="GO" id="GO:0005737">
    <property type="term" value="C:cytoplasm"/>
    <property type="evidence" value="ECO:0007669"/>
    <property type="project" value="TreeGrafter"/>
</dbReference>
<comment type="caution">
    <text evidence="35">The sequence shown here is derived from an EMBL/GenBank/DDBJ whole genome shotgun (WGS) entry which is preliminary data.</text>
</comment>
<dbReference type="PROSITE" id="PS00479">
    <property type="entry name" value="ZF_DAG_PE_1"/>
    <property type="match status" value="1"/>
</dbReference>
<keyword evidence="17" id="KW-1015">Disulfide bond</keyword>
<evidence type="ECO:0000256" key="11">
    <source>
        <dbReference type="ARBA" id="ARBA00022801"/>
    </source>
</evidence>
<evidence type="ECO:0008006" key="37">
    <source>
        <dbReference type="Google" id="ProtNLM"/>
    </source>
</evidence>
<evidence type="ECO:0000259" key="32">
    <source>
        <dbReference type="PROSITE" id="PS50240"/>
    </source>
</evidence>
<evidence type="ECO:0000313" key="35">
    <source>
        <dbReference type="EMBL" id="CAH3038481.1"/>
    </source>
</evidence>
<evidence type="ECO:0000259" key="28">
    <source>
        <dbReference type="PROSITE" id="PS50003"/>
    </source>
</evidence>
<dbReference type="SUPFAM" id="SSF50729">
    <property type="entry name" value="PH domain-like"/>
    <property type="match status" value="1"/>
</dbReference>
<dbReference type="PROSITE" id="PS50002">
    <property type="entry name" value="SH3"/>
    <property type="match status" value="2"/>
</dbReference>
<dbReference type="InterPro" id="IPR001715">
    <property type="entry name" value="CH_dom"/>
</dbReference>
<evidence type="ECO:0000256" key="9">
    <source>
        <dbReference type="ARBA" id="ARBA00022729"/>
    </source>
</evidence>
<dbReference type="SUPFAM" id="SSF50044">
    <property type="entry name" value="SH3-domain"/>
    <property type="match status" value="1"/>
</dbReference>
<feature type="domain" description="Peptidase M12A" evidence="34">
    <location>
        <begin position="58"/>
        <end position="251"/>
    </location>
</feature>
<dbReference type="Pfam" id="PF00307">
    <property type="entry name" value="CH"/>
    <property type="match status" value="1"/>
</dbReference>
<feature type="domain" description="SH3" evidence="27">
    <location>
        <begin position="1253"/>
        <end position="1317"/>
    </location>
</feature>
<evidence type="ECO:0000259" key="30">
    <source>
        <dbReference type="PROSITE" id="PS50021"/>
    </source>
</evidence>
<dbReference type="InterPro" id="IPR009003">
    <property type="entry name" value="Peptidase_S1_PA"/>
</dbReference>
<protein>
    <recommendedName>
        <fullName evidence="37">Metalloendopeptidase</fullName>
    </recommendedName>
</protein>
<dbReference type="GO" id="GO:0035556">
    <property type="term" value="P:intracellular signal transduction"/>
    <property type="evidence" value="ECO:0007669"/>
    <property type="project" value="InterPro"/>
</dbReference>
<dbReference type="InterPro" id="IPR000219">
    <property type="entry name" value="DH_dom"/>
</dbReference>
<dbReference type="PROSITE" id="PS51864">
    <property type="entry name" value="ASTACIN"/>
    <property type="match status" value="1"/>
</dbReference>
<dbReference type="PROSITE" id="PS50081">
    <property type="entry name" value="ZF_DAG_PE_2"/>
    <property type="match status" value="1"/>
</dbReference>
<dbReference type="CDD" id="cd00160">
    <property type="entry name" value="RhoGEF"/>
    <property type="match status" value="1"/>
</dbReference>
<dbReference type="PROSITE" id="PS50240">
    <property type="entry name" value="TRYPSIN_DOM"/>
    <property type="match status" value="1"/>
</dbReference>
<evidence type="ECO:0000256" key="19">
    <source>
        <dbReference type="PROSITE-ProRule" id="PRU00191"/>
    </source>
</evidence>
<comment type="subcellular location">
    <subcellularLocation>
        <location evidence="2">Secreted</location>
    </subcellularLocation>
</comment>
<keyword evidence="18" id="KW-0325">Glycoprotein</keyword>
<keyword evidence="14 19" id="KW-0727">SH2 domain</keyword>
<feature type="domain" description="SH2" evidence="26">
    <location>
        <begin position="1347"/>
        <end position="1441"/>
    </location>
</feature>
<dbReference type="SUPFAM" id="SSF55486">
    <property type="entry name" value="Metalloproteases ('zincins'), catalytic domain"/>
    <property type="match status" value="1"/>
</dbReference>
<dbReference type="Gene3D" id="3.40.390.10">
    <property type="entry name" value="Collagenase (Catalytic Domain)"/>
    <property type="match status" value="1"/>
</dbReference>
<accession>A0AAU9VXR1</accession>
<dbReference type="Proteomes" id="UP001159428">
    <property type="component" value="Unassembled WGS sequence"/>
</dbReference>
<feature type="active site" evidence="22">
    <location>
        <position position="150"/>
    </location>
</feature>
<dbReference type="InterPro" id="IPR036860">
    <property type="entry name" value="SH2_dom_sf"/>
</dbReference>
<dbReference type="CDD" id="cd20810">
    <property type="entry name" value="C1_VAV"/>
    <property type="match status" value="1"/>
</dbReference>
<evidence type="ECO:0000256" key="5">
    <source>
        <dbReference type="ARBA" id="ARBA00022656"/>
    </source>
</evidence>
<dbReference type="Pfam" id="PF00621">
    <property type="entry name" value="RhoGEF"/>
    <property type="match status" value="1"/>
</dbReference>
<dbReference type="Pfam" id="PF01549">
    <property type="entry name" value="ShK"/>
    <property type="match status" value="2"/>
</dbReference>
<comment type="cofactor">
    <cofactor evidence="22">
        <name>Zn(2+)</name>
        <dbReference type="ChEBI" id="CHEBI:29105"/>
    </cofactor>
    <text evidence="22">Binds 1 zinc ion per subunit.</text>
</comment>
<evidence type="ECO:0000256" key="4">
    <source>
        <dbReference type="ARBA" id="ARBA00022525"/>
    </source>
</evidence>
<proteinExistence type="predicted"/>
<dbReference type="InterPro" id="IPR000980">
    <property type="entry name" value="SH2"/>
</dbReference>
<feature type="binding site" evidence="22">
    <location>
        <position position="153"/>
    </location>
    <ligand>
        <name>Zn(2+)</name>
        <dbReference type="ChEBI" id="CHEBI:29105"/>
        <note>catalytic</note>
    </ligand>
</feature>
<dbReference type="GO" id="GO:0005576">
    <property type="term" value="C:extracellular region"/>
    <property type="evidence" value="ECO:0007669"/>
    <property type="project" value="UniProtKB-SubCell"/>
</dbReference>
<dbReference type="InterPro" id="IPR011993">
    <property type="entry name" value="PH-like_dom_sf"/>
</dbReference>
<dbReference type="CDD" id="cd00190">
    <property type="entry name" value="Tryp_SPc"/>
    <property type="match status" value="1"/>
</dbReference>
<dbReference type="PRINTS" id="PR00480">
    <property type="entry name" value="ASTACIN"/>
</dbReference>
<dbReference type="PRINTS" id="PR00401">
    <property type="entry name" value="SH2DOMAIN"/>
</dbReference>
<feature type="region of interest" description="Disordered" evidence="24">
    <location>
        <begin position="1205"/>
        <end position="1248"/>
    </location>
</feature>
<dbReference type="Gene3D" id="3.30.60.20">
    <property type="match status" value="1"/>
</dbReference>
<dbReference type="SMART" id="SM00326">
    <property type="entry name" value="SH3"/>
    <property type="match status" value="2"/>
</dbReference>
<dbReference type="GO" id="GO:0008270">
    <property type="term" value="F:zinc ion binding"/>
    <property type="evidence" value="ECO:0007669"/>
    <property type="project" value="UniProtKB-UniRule"/>
</dbReference>
<evidence type="ECO:0000256" key="20">
    <source>
        <dbReference type="PROSITE-ProRule" id="PRU00192"/>
    </source>
</evidence>
<dbReference type="PRINTS" id="PR00452">
    <property type="entry name" value="SH3DOMAIN"/>
</dbReference>
<dbReference type="InterPro" id="IPR006026">
    <property type="entry name" value="Peptidase_Metallo"/>
</dbReference>
<evidence type="ECO:0000256" key="17">
    <source>
        <dbReference type="ARBA" id="ARBA00023157"/>
    </source>
</evidence>
<keyword evidence="6" id="KW-0344">Guanine-nucleotide releasing factor</keyword>
<evidence type="ECO:0000256" key="1">
    <source>
        <dbReference type="ARBA" id="ARBA00002657"/>
    </source>
</evidence>
<dbReference type="InterPro" id="IPR034035">
    <property type="entry name" value="Astacin-like_dom"/>
</dbReference>
<feature type="binding site" evidence="22">
    <location>
        <position position="149"/>
    </location>
    <ligand>
        <name>Zn(2+)</name>
        <dbReference type="ChEBI" id="CHEBI:29105"/>
        <note>catalytic</note>
    </ligand>
</feature>
<dbReference type="Gene3D" id="1.10.418.10">
    <property type="entry name" value="Calponin-like domain"/>
    <property type="match status" value="1"/>
</dbReference>
<dbReference type="InterPro" id="IPR001331">
    <property type="entry name" value="GDS_CDC24_CS"/>
</dbReference>
<dbReference type="GO" id="GO:0006508">
    <property type="term" value="P:proteolysis"/>
    <property type="evidence" value="ECO:0007669"/>
    <property type="project" value="UniProtKB-KW"/>
</dbReference>
<dbReference type="SMART" id="SM00033">
    <property type="entry name" value="CH"/>
    <property type="match status" value="1"/>
</dbReference>
<feature type="chain" id="PRO_5043964690" description="Metalloendopeptidase" evidence="25">
    <location>
        <begin position="17"/>
        <end position="1513"/>
    </location>
</feature>
<feature type="domain" description="Phorbol-ester/DAG-type" evidence="31">
    <location>
        <begin position="1145"/>
        <end position="1194"/>
    </location>
</feature>
<evidence type="ECO:0000256" key="8">
    <source>
        <dbReference type="ARBA" id="ARBA00022723"/>
    </source>
</evidence>
<dbReference type="InterPro" id="IPR036872">
    <property type="entry name" value="CH_dom_sf"/>
</dbReference>
<evidence type="ECO:0000256" key="10">
    <source>
        <dbReference type="ARBA" id="ARBA00022771"/>
    </source>
</evidence>
<evidence type="ECO:0000256" key="23">
    <source>
        <dbReference type="RuleBase" id="RU363034"/>
    </source>
</evidence>
<keyword evidence="9 25" id="KW-0732">Signal</keyword>
<dbReference type="InterPro" id="IPR033116">
    <property type="entry name" value="TRYPSIN_SER"/>
</dbReference>
<dbReference type="PROSITE" id="PS50003">
    <property type="entry name" value="PH_DOMAIN"/>
    <property type="match status" value="1"/>
</dbReference>
<dbReference type="SMART" id="SM00020">
    <property type="entry name" value="Tryp_SPc"/>
    <property type="match status" value="1"/>
</dbReference>
<evidence type="ECO:0000256" key="15">
    <source>
        <dbReference type="ARBA" id="ARBA00023049"/>
    </source>
</evidence>
<dbReference type="GO" id="GO:0005085">
    <property type="term" value="F:guanyl-nucleotide exchange factor activity"/>
    <property type="evidence" value="ECO:0007669"/>
    <property type="project" value="UniProtKB-KW"/>
</dbReference>
<comment type="caution">
    <text evidence="21">Lacks conserved residue(s) required for the propagation of feature annotation.</text>
</comment>
<dbReference type="InterPro" id="IPR001254">
    <property type="entry name" value="Trypsin_dom"/>
</dbReference>
<dbReference type="Pfam" id="PF00017">
    <property type="entry name" value="SH2"/>
    <property type="match status" value="1"/>
</dbReference>
<dbReference type="SUPFAM" id="SSF48065">
    <property type="entry name" value="DBL homology domain (DH-domain)"/>
    <property type="match status" value="1"/>
</dbReference>
<dbReference type="SUPFAM" id="SSF50494">
    <property type="entry name" value="Trypsin-like serine proteases"/>
    <property type="match status" value="1"/>
</dbReference>
<dbReference type="SMART" id="SM00109">
    <property type="entry name" value="C1"/>
    <property type="match status" value="1"/>
</dbReference>
<dbReference type="PROSITE" id="PS50021">
    <property type="entry name" value="CH"/>
    <property type="match status" value="1"/>
</dbReference>
<evidence type="ECO:0000256" key="18">
    <source>
        <dbReference type="ARBA" id="ARBA00023180"/>
    </source>
</evidence>
<dbReference type="InterPro" id="IPR043504">
    <property type="entry name" value="Peptidase_S1_PA_chymotrypsin"/>
</dbReference>
<dbReference type="PROSITE" id="PS51670">
    <property type="entry name" value="SHKT"/>
    <property type="match status" value="2"/>
</dbReference>
<dbReference type="InterPro" id="IPR003582">
    <property type="entry name" value="ShKT_dom"/>
</dbReference>
<evidence type="ECO:0000256" key="6">
    <source>
        <dbReference type="ARBA" id="ARBA00022658"/>
    </source>
</evidence>
<dbReference type="InterPro" id="IPR024079">
    <property type="entry name" value="MetalloPept_cat_dom_sf"/>
</dbReference>
<evidence type="ECO:0000256" key="24">
    <source>
        <dbReference type="SAM" id="MobiDB-lite"/>
    </source>
</evidence>
<feature type="signal peptide" evidence="25">
    <location>
        <begin position="1"/>
        <end position="16"/>
    </location>
</feature>
<dbReference type="GO" id="GO:0004252">
    <property type="term" value="F:serine-type endopeptidase activity"/>
    <property type="evidence" value="ECO:0007669"/>
    <property type="project" value="InterPro"/>
</dbReference>
<dbReference type="InterPro" id="IPR036028">
    <property type="entry name" value="SH3-like_dom_sf"/>
</dbReference>
<keyword evidence="7 22" id="KW-0645">Protease</keyword>
<dbReference type="Pfam" id="PF00018">
    <property type="entry name" value="SH3_1"/>
    <property type="match status" value="2"/>
</dbReference>
<dbReference type="PROSITE" id="PS00135">
    <property type="entry name" value="TRYPSIN_SER"/>
    <property type="match status" value="1"/>
</dbReference>
<feature type="domain" description="Peptidase S1" evidence="32">
    <location>
        <begin position="425"/>
        <end position="685"/>
    </location>
</feature>
<evidence type="ECO:0000259" key="31">
    <source>
        <dbReference type="PROSITE" id="PS50081"/>
    </source>
</evidence>
<feature type="compositionally biased region" description="Pro residues" evidence="24">
    <location>
        <begin position="311"/>
        <end position="349"/>
    </location>
</feature>
<keyword evidence="15 22" id="KW-0482">Metalloprotease</keyword>
<dbReference type="Gene3D" id="1.20.900.10">
    <property type="entry name" value="Dbl homology (DH) domain"/>
    <property type="match status" value="1"/>
</dbReference>
<dbReference type="PROSITE" id="PS00134">
    <property type="entry name" value="TRYPSIN_HIS"/>
    <property type="match status" value="1"/>
</dbReference>
<organism evidence="35 36">
    <name type="scientific">Pocillopora meandrina</name>
    <dbReference type="NCBI Taxonomy" id="46732"/>
    <lineage>
        <taxon>Eukaryota</taxon>
        <taxon>Metazoa</taxon>
        <taxon>Cnidaria</taxon>
        <taxon>Anthozoa</taxon>
        <taxon>Hexacorallia</taxon>
        <taxon>Scleractinia</taxon>
        <taxon>Astrocoeniina</taxon>
        <taxon>Pocilloporidae</taxon>
        <taxon>Pocillopora</taxon>
    </lineage>
</organism>
<feature type="domain" description="ShKT" evidence="33">
    <location>
        <begin position="270"/>
        <end position="303"/>
    </location>
</feature>
<keyword evidence="8 22" id="KW-0479">Metal-binding</keyword>
<feature type="domain" description="DH" evidence="29">
    <location>
        <begin position="828"/>
        <end position="1004"/>
    </location>
</feature>
<evidence type="ECO:0000259" key="34">
    <source>
        <dbReference type="PROSITE" id="PS51864"/>
    </source>
</evidence>
<dbReference type="FunFam" id="3.40.390.10:FF:000015">
    <property type="entry name" value="Meprin A subunit"/>
    <property type="match status" value="1"/>
</dbReference>
<dbReference type="GO" id="GO:0004222">
    <property type="term" value="F:metalloendopeptidase activity"/>
    <property type="evidence" value="ECO:0007669"/>
    <property type="project" value="UniProtKB-UniRule"/>
</dbReference>
<dbReference type="EMBL" id="CALNXJ010000004">
    <property type="protein sequence ID" value="CAH3038481.1"/>
    <property type="molecule type" value="Genomic_DNA"/>
</dbReference>
<feature type="binding site" evidence="22">
    <location>
        <position position="159"/>
    </location>
    <ligand>
        <name>Zn(2+)</name>
        <dbReference type="ChEBI" id="CHEBI:29105"/>
        <note>catalytic</note>
    </ligand>
</feature>
<sequence length="1513" mass="168752">MLLFIVVAVCLAGALSYNPEENIGVGNPDLFEGDMILTAEQRAAAMAGQDVDAPASRGAIRRGLWPGGVLVYEIDSSFRRSSSAMNAIRSGMKMWSDNTCITFRERRGNERSYAYFQGGGGCSSMVGQTGRRQAITLGRGCLHVGVVAHEIGHALGFYHEQSRPDRDEYVTIYRQNIVRGIEFNFNKYSKSTIDSLGTPYDYGSVMHYDARAFSRNGRPTIVAKKSGVTLGNRRDLSKIDILQMKLLYKCSGGGGGPNPPPPTNKPPGECRDTGKYCSYHVPRGDCERMDIVRRKCRKSCGLCPEGTPSPNTNPPPPPPPDTEAPPPPPPPNTEMPPPPPPDTCMPPTPPPGECRDTGKYCSYHVPRGDCEKMDIVREKCQKSCGLCGGGTKPPPPPGTDIPPPPNTNQPPSGSCGVAPLGSSRVIGGDDANPGAWPWQVGLHNSRGGFFCGGTLVTPYWVVTAAHCISTLNPSNYVIRLGDHNRHRNEGTEQNIGASRVIKHPQYDSRRINNDIALLKLSRAANINDRVLPACLPRANYIVPAGTTCYITGWGKIRHPGNSHHTLQQAKISPVSESDCKRKNGNGITRAMLCAGVPGTRLGGCHGDSGGPFVCKNSGGFWMARRHRSQRIPSGVEEWQMARNWLNSLGVLPQFHRVLYPTATVFELAQSLRDGVLLCQVANRLRPNSVPDITMRPQMSPFYCLKNIRNFLASCTRDFGLTSEALFDANELYDVSDFAKVIKTLSILSHTQFAIAAGFEPFPPENSGHDIQDEDLYSNLEDLALDRDITEEENPYDAVTIEEGTKIYEDLVSYQRFPKPERQTSIEEKRNYVVAELLETEKSYVDALKMIQEHFIKKLQSMLSPDDRAKIFINIEEILRTHTKFVGKLEKGCNSGQISPVFLEFRDELLKYGKYCTKMSEAQSYIDELSRTDPKFREALEECQRRAKSKFALRSLLVVPFQRVLKYPLLIQELNKQTKPGHPDKKGLEKALAAVQDVAKFINHLKRDDENSRSVKDVEDSLSSEVNINLFSFGHLIKDGELLIKVSDQPPKKRHAFLFDTALIICKTKGDTYHHKQSLFLQYYEIQDVGSLQVKNKFSHSWYMKNEQERNCCYMSTKTEDMKSKWVNDITVAMENVTLKNVEQGSHKFELYTFATPTYCGVCCNLLWGLTNQGYKCAICDATAHKDCIPKSAACRASPGIHGQFSGTSPFRPHMAHRNPFSKQSSSPTSSNFSPDLSKQRKISAPGRIRQENSSKTLYVATSNFAGIAPGGRPVLSFVVGDDIEVINKHDPEWWEGRSKKTGAVGYFPQSHVTLKATSRYEETTIKEEVHSTPPPSHLNVSLKSYNWFAGKKDRPLAEQALTDKSDGTFLIRESVNRSGEYALSVKFRNNVKHIKIPYEEGAFYLTKAITFPSVEELVEYYKNNTLRVSFPGLDTKLRHGVNEEQKSKDGIGWAKALYPYAARNPKEISIQKNSKILILNQEGDWWRGECEGQVGYFPSNYVEVLKETIEPQD</sequence>
<keyword evidence="36" id="KW-1185">Reference proteome</keyword>
<dbReference type="InterPro" id="IPR001506">
    <property type="entry name" value="Peptidase_M12A"/>
</dbReference>
<dbReference type="SMART" id="SM00252">
    <property type="entry name" value="SH2"/>
    <property type="match status" value="1"/>
</dbReference>
<evidence type="ECO:0000259" key="26">
    <source>
        <dbReference type="PROSITE" id="PS50001"/>
    </source>
</evidence>
<evidence type="ECO:0000259" key="27">
    <source>
        <dbReference type="PROSITE" id="PS50002"/>
    </source>
</evidence>
<name>A0AAU9VXR1_9CNID</name>
<feature type="domain" description="PH" evidence="28">
    <location>
        <begin position="1034"/>
        <end position="1134"/>
    </location>
</feature>
<dbReference type="InterPro" id="IPR055251">
    <property type="entry name" value="SOS1_NGEF_PH"/>
</dbReference>
<dbReference type="Gene3D" id="2.30.29.30">
    <property type="entry name" value="Pleckstrin-homology domain (PH domain)/Phosphotyrosine-binding domain (PTB)"/>
    <property type="match status" value="1"/>
</dbReference>
<feature type="compositionally biased region" description="Low complexity" evidence="24">
    <location>
        <begin position="1220"/>
        <end position="1236"/>
    </location>
</feature>
<keyword evidence="16" id="KW-0865">Zymogen</keyword>
<dbReference type="PROSITE" id="PS50001">
    <property type="entry name" value="SH2"/>
    <property type="match status" value="1"/>
</dbReference>
<evidence type="ECO:0000256" key="22">
    <source>
        <dbReference type="PROSITE-ProRule" id="PRU01211"/>
    </source>
</evidence>
<evidence type="ECO:0000256" key="2">
    <source>
        <dbReference type="ARBA" id="ARBA00004613"/>
    </source>
</evidence>
<dbReference type="GO" id="GO:0016477">
    <property type="term" value="P:cell migration"/>
    <property type="evidence" value="ECO:0007669"/>
    <property type="project" value="TreeGrafter"/>
</dbReference>
<evidence type="ECO:0000256" key="25">
    <source>
        <dbReference type="SAM" id="SignalP"/>
    </source>
</evidence>
<feature type="domain" description="ShKT" evidence="33">
    <location>
        <begin position="354"/>
        <end position="387"/>
    </location>
</feature>
<dbReference type="Pfam" id="PF22697">
    <property type="entry name" value="SOS1_NGEF_PH"/>
    <property type="match status" value="1"/>
</dbReference>
<dbReference type="PANTHER" id="PTHR45818:SF3">
    <property type="entry name" value="PROTEIN VAV"/>
    <property type="match status" value="1"/>
</dbReference>
<dbReference type="SMART" id="SM00325">
    <property type="entry name" value="RhoGEF"/>
    <property type="match status" value="1"/>
</dbReference>
<dbReference type="InterPro" id="IPR001452">
    <property type="entry name" value="SH3_domain"/>
</dbReference>
<dbReference type="Gene3D" id="2.30.30.40">
    <property type="entry name" value="SH3 Domains"/>
    <property type="match status" value="2"/>
</dbReference>
<dbReference type="SMART" id="SM00233">
    <property type="entry name" value="PH"/>
    <property type="match status" value="1"/>
</dbReference>
<dbReference type="SMART" id="SM00254">
    <property type="entry name" value="ShKT"/>
    <property type="match status" value="2"/>
</dbReference>
<dbReference type="SUPFAM" id="SSF55550">
    <property type="entry name" value="SH2 domain"/>
    <property type="match status" value="1"/>
</dbReference>
<dbReference type="Gene3D" id="2.40.10.10">
    <property type="entry name" value="Trypsin-like serine proteases"/>
    <property type="match status" value="2"/>
</dbReference>
<evidence type="ECO:0000259" key="29">
    <source>
        <dbReference type="PROSITE" id="PS50010"/>
    </source>
</evidence>
<dbReference type="PANTHER" id="PTHR45818">
    <property type="entry name" value="PROTEIN VAV"/>
    <property type="match status" value="1"/>
</dbReference>
<evidence type="ECO:0000256" key="12">
    <source>
        <dbReference type="ARBA" id="ARBA00022825"/>
    </source>
</evidence>
<feature type="domain" description="SH3" evidence="27">
    <location>
        <begin position="1449"/>
        <end position="1507"/>
    </location>
</feature>
<evidence type="ECO:0000256" key="21">
    <source>
        <dbReference type="PROSITE-ProRule" id="PRU01005"/>
    </source>
</evidence>
<dbReference type="InterPro" id="IPR035899">
    <property type="entry name" value="DBL_dom_sf"/>
</dbReference>
<feature type="domain" description="Calponin-homology (CH)" evidence="30">
    <location>
        <begin position="635"/>
        <end position="751"/>
    </location>
</feature>